<geneLocation type="plasmid" evidence="14 15">
    <name>unnamed</name>
</geneLocation>
<dbReference type="SUPFAM" id="SSF47384">
    <property type="entry name" value="Homodimeric domain of signal transducing histidine kinase"/>
    <property type="match status" value="1"/>
</dbReference>
<accession>A0A5Q0CB96</accession>
<dbReference type="InterPro" id="IPR003660">
    <property type="entry name" value="HAMP_dom"/>
</dbReference>
<dbReference type="InterPro" id="IPR036890">
    <property type="entry name" value="HATPase_C_sf"/>
</dbReference>
<evidence type="ECO:0000256" key="3">
    <source>
        <dbReference type="ARBA" id="ARBA00012438"/>
    </source>
</evidence>
<dbReference type="OrthoDB" id="9804645at2"/>
<comment type="subcellular location">
    <subcellularLocation>
        <location evidence="2">Cell membrane</location>
        <topology evidence="2">Multi-pass membrane protein</topology>
    </subcellularLocation>
</comment>
<dbReference type="KEGG" id="rgr:FZ934_23030"/>
<keyword evidence="7" id="KW-0547">Nucleotide-binding</keyword>
<keyword evidence="15" id="KW-1185">Reference proteome</keyword>
<dbReference type="Gene3D" id="3.30.565.10">
    <property type="entry name" value="Histidine kinase-like ATPase, C-terminal domain"/>
    <property type="match status" value="1"/>
</dbReference>
<evidence type="ECO:0000256" key="2">
    <source>
        <dbReference type="ARBA" id="ARBA00004651"/>
    </source>
</evidence>
<dbReference type="Proteomes" id="UP000326881">
    <property type="component" value="Plasmid unnamed"/>
</dbReference>
<evidence type="ECO:0000259" key="13">
    <source>
        <dbReference type="PROSITE" id="PS50885"/>
    </source>
</evidence>
<keyword evidence="5" id="KW-0597">Phosphoprotein</keyword>
<keyword evidence="4" id="KW-1003">Cell membrane</keyword>
<dbReference type="RefSeq" id="WP_153273149.1">
    <property type="nucleotide sequence ID" value="NZ_CP043499.1"/>
</dbReference>
<evidence type="ECO:0000256" key="11">
    <source>
        <dbReference type="SAM" id="Phobius"/>
    </source>
</evidence>
<evidence type="ECO:0000256" key="5">
    <source>
        <dbReference type="ARBA" id="ARBA00022553"/>
    </source>
</evidence>
<keyword evidence="11" id="KW-0812">Transmembrane</keyword>
<feature type="domain" description="Histidine kinase" evidence="12">
    <location>
        <begin position="291"/>
        <end position="490"/>
    </location>
</feature>
<dbReference type="PROSITE" id="PS50885">
    <property type="entry name" value="HAMP"/>
    <property type="match status" value="1"/>
</dbReference>
<protein>
    <recommendedName>
        <fullName evidence="3">histidine kinase</fullName>
        <ecNumber evidence="3">2.7.13.3</ecNumber>
    </recommendedName>
</protein>
<gene>
    <name evidence="14" type="ORF">FZ934_23030</name>
</gene>
<dbReference type="GO" id="GO:0005886">
    <property type="term" value="C:plasma membrane"/>
    <property type="evidence" value="ECO:0007669"/>
    <property type="project" value="UniProtKB-SubCell"/>
</dbReference>
<dbReference type="InterPro" id="IPR003661">
    <property type="entry name" value="HisK_dim/P_dom"/>
</dbReference>
<keyword evidence="14" id="KW-0614">Plasmid</keyword>
<dbReference type="PRINTS" id="PR00344">
    <property type="entry name" value="BCTRLSENSOR"/>
</dbReference>
<feature type="domain" description="HAMP" evidence="13">
    <location>
        <begin position="231"/>
        <end position="283"/>
    </location>
</feature>
<dbReference type="GO" id="GO:0005524">
    <property type="term" value="F:ATP binding"/>
    <property type="evidence" value="ECO:0007669"/>
    <property type="project" value="UniProtKB-KW"/>
</dbReference>
<sequence>MAERAPRRARFDPARFYGVSGRRLLPRTLPGWVLIVLILALLASQTSLFLIVSKDRSASNEIVDLYRLNERAFWLAKLMAPLSAPERARIGTELADSTIVVNLSSLPAVGAPVASNDTLAELEDIIFARLSKLGVEDVRVRLEDPGKQEGPGQAAAEPTADSGEVEEDLSEIASDFLKSQRYTVSLQLKDGQWLNFVTPVTPIAPLLAPDSLPKYLLVSALVLMLAFWSVSRIAAPYQLLEGALGRLGEDINSPPIVEAGGRDIRRAAQTVNRAQASLQASFEERELLAVALAHDLRTPVTRMRLRLALLRNSKLKTELEQDIADVEETVESVVDLAKLGTTSEPAELIDLWSMTDAIADEYEQASLDGRPAKGTRLVCSAPPVVLRRAVRNLVENAIKYGSEARIYVSASDAFVFVKVRDRGPGIPDQELERVFSPFVRLEHSRNRDTGGSGLGLTIARNLVRKIGGDITLKSLEGEGLEAVLSLPRHSLSKQS</sequence>
<evidence type="ECO:0000256" key="4">
    <source>
        <dbReference type="ARBA" id="ARBA00022475"/>
    </source>
</evidence>
<keyword evidence="11" id="KW-0472">Membrane</keyword>
<dbReference type="EMBL" id="CP043499">
    <property type="protein sequence ID" value="QFY63178.1"/>
    <property type="molecule type" value="Genomic_DNA"/>
</dbReference>
<dbReference type="InterPro" id="IPR003594">
    <property type="entry name" value="HATPase_dom"/>
</dbReference>
<evidence type="ECO:0000256" key="8">
    <source>
        <dbReference type="ARBA" id="ARBA00022777"/>
    </source>
</evidence>
<dbReference type="PROSITE" id="PS50109">
    <property type="entry name" value="HIS_KIN"/>
    <property type="match status" value="1"/>
</dbReference>
<dbReference type="InterPro" id="IPR005467">
    <property type="entry name" value="His_kinase_dom"/>
</dbReference>
<keyword evidence="11" id="KW-1133">Transmembrane helix</keyword>
<dbReference type="InterPro" id="IPR036097">
    <property type="entry name" value="HisK_dim/P_sf"/>
</dbReference>
<organism evidence="14 15">
    <name type="scientific">Rhizobium grahamii</name>
    <dbReference type="NCBI Taxonomy" id="1120045"/>
    <lineage>
        <taxon>Bacteria</taxon>
        <taxon>Pseudomonadati</taxon>
        <taxon>Pseudomonadota</taxon>
        <taxon>Alphaproteobacteria</taxon>
        <taxon>Hyphomicrobiales</taxon>
        <taxon>Rhizobiaceae</taxon>
        <taxon>Rhizobium/Agrobacterium group</taxon>
        <taxon>Rhizobium</taxon>
    </lineage>
</organism>
<dbReference type="SMART" id="SM00387">
    <property type="entry name" value="HATPase_c"/>
    <property type="match status" value="1"/>
</dbReference>
<dbReference type="InterPro" id="IPR050980">
    <property type="entry name" value="2C_sensor_his_kinase"/>
</dbReference>
<dbReference type="SUPFAM" id="SSF55874">
    <property type="entry name" value="ATPase domain of HSP90 chaperone/DNA topoisomerase II/histidine kinase"/>
    <property type="match status" value="1"/>
</dbReference>
<name>A0A5Q0CB96_9HYPH</name>
<dbReference type="EC" id="2.7.13.3" evidence="3"/>
<feature type="region of interest" description="Disordered" evidence="10">
    <location>
        <begin position="143"/>
        <end position="164"/>
    </location>
</feature>
<dbReference type="Pfam" id="PF00512">
    <property type="entry name" value="HisKA"/>
    <property type="match status" value="1"/>
</dbReference>
<dbReference type="Pfam" id="PF02518">
    <property type="entry name" value="HATPase_c"/>
    <property type="match status" value="1"/>
</dbReference>
<evidence type="ECO:0000256" key="10">
    <source>
        <dbReference type="SAM" id="MobiDB-lite"/>
    </source>
</evidence>
<comment type="catalytic activity">
    <reaction evidence="1">
        <text>ATP + protein L-histidine = ADP + protein N-phospho-L-histidine.</text>
        <dbReference type="EC" id="2.7.13.3"/>
    </reaction>
</comment>
<feature type="transmembrane region" description="Helical" evidence="11">
    <location>
        <begin position="32"/>
        <end position="52"/>
    </location>
</feature>
<dbReference type="InterPro" id="IPR004358">
    <property type="entry name" value="Sig_transdc_His_kin-like_C"/>
</dbReference>
<keyword evidence="6" id="KW-0808">Transferase</keyword>
<evidence type="ECO:0000256" key="6">
    <source>
        <dbReference type="ARBA" id="ARBA00022679"/>
    </source>
</evidence>
<keyword evidence="8 14" id="KW-0418">Kinase</keyword>
<evidence type="ECO:0000256" key="7">
    <source>
        <dbReference type="ARBA" id="ARBA00022741"/>
    </source>
</evidence>
<dbReference type="Gene3D" id="1.10.287.130">
    <property type="match status" value="1"/>
</dbReference>
<proteinExistence type="predicted"/>
<dbReference type="SMART" id="SM00388">
    <property type="entry name" value="HisKA"/>
    <property type="match status" value="1"/>
</dbReference>
<dbReference type="GO" id="GO:0000155">
    <property type="term" value="F:phosphorelay sensor kinase activity"/>
    <property type="evidence" value="ECO:0007669"/>
    <property type="project" value="InterPro"/>
</dbReference>
<evidence type="ECO:0000256" key="1">
    <source>
        <dbReference type="ARBA" id="ARBA00000085"/>
    </source>
</evidence>
<evidence type="ECO:0000313" key="14">
    <source>
        <dbReference type="EMBL" id="QFY63178.1"/>
    </source>
</evidence>
<evidence type="ECO:0000256" key="9">
    <source>
        <dbReference type="ARBA" id="ARBA00022840"/>
    </source>
</evidence>
<dbReference type="PANTHER" id="PTHR44936:SF10">
    <property type="entry name" value="SENSOR PROTEIN RSTB"/>
    <property type="match status" value="1"/>
</dbReference>
<evidence type="ECO:0000259" key="12">
    <source>
        <dbReference type="PROSITE" id="PS50109"/>
    </source>
</evidence>
<evidence type="ECO:0000313" key="15">
    <source>
        <dbReference type="Proteomes" id="UP000326881"/>
    </source>
</evidence>
<reference evidence="14 15" key="1">
    <citation type="submission" date="2019-08" db="EMBL/GenBank/DDBJ databases">
        <title>Prosopis cineraria nodule microbiome.</title>
        <authorList>
            <person name="Ali R."/>
            <person name="Chaluvadi S.R."/>
            <person name="Wang X."/>
        </authorList>
    </citation>
    <scope>NUCLEOTIDE SEQUENCE [LARGE SCALE GENOMIC DNA]</scope>
    <source>
        <strain evidence="14 15">BG7</strain>
        <plasmid evidence="14 15">unnamed</plasmid>
    </source>
</reference>
<keyword evidence="9" id="KW-0067">ATP-binding</keyword>
<dbReference type="PANTHER" id="PTHR44936">
    <property type="entry name" value="SENSOR PROTEIN CREC"/>
    <property type="match status" value="1"/>
</dbReference>
<dbReference type="AlphaFoldDB" id="A0A5Q0CB96"/>